<dbReference type="WBParaSite" id="ALUE_0001821301-mRNA-1">
    <property type="protein sequence ID" value="ALUE_0001821301-mRNA-1"/>
    <property type="gene ID" value="ALUE_0001821301"/>
</dbReference>
<accession>A0A0M3II75</accession>
<proteinExistence type="predicted"/>
<sequence>MCTRKVVGAKLCLVLCAQIAACVLVQDDSSQGRNHFVRHSRLHVLMIWDMCERSGKAAKHIVLSAEYVWYSDAVYYCCKVCQDVGNYELLPFMRGLYLQKHRIWASAQTPPLDNLYGDEEYCLDQYGLHQHDFGTHTCFSLAEAHEDMHVLYFAGPLIMNRIPQYEPPGQNMQRSKVATVFQNKQHKSIPRKHSLINAQRRSRSMRLCRVFHWDAPDRRLWSKQNDKFIPDHHCVIVAGPKYYLQFCCCNTNLYDCSLKRDFRKKEHEKTTKEIICAVGTVFFYLKRIRTLMNSGGNTEQLIDIAHVIGEEGARYCYSRYTYSLLKDPIIPVVKMGEAYGCTYGKGNLNSRFCKKRSNICPSSNSMDDTDEVIIDCCCEGQDLCNHDMMFYNALSRIPEEAKKPACYRQSIYRMIFMKHFFSTVGEGNDSTVLCNLHYDLAKERVVSLLPQNNFLLLRPQDFMYVFFIDFSRCTQHSCLLYWFKIFAFVQCLN</sequence>
<evidence type="ECO:0000313" key="3">
    <source>
        <dbReference type="WBParaSite" id="ALUE_0001821301-mRNA-1"/>
    </source>
</evidence>
<organism evidence="2 3">
    <name type="scientific">Ascaris lumbricoides</name>
    <name type="common">Giant roundworm</name>
    <dbReference type="NCBI Taxonomy" id="6252"/>
    <lineage>
        <taxon>Eukaryota</taxon>
        <taxon>Metazoa</taxon>
        <taxon>Ecdysozoa</taxon>
        <taxon>Nematoda</taxon>
        <taxon>Chromadorea</taxon>
        <taxon>Rhabditida</taxon>
        <taxon>Spirurina</taxon>
        <taxon>Ascaridomorpha</taxon>
        <taxon>Ascaridoidea</taxon>
        <taxon>Ascarididae</taxon>
        <taxon>Ascaris</taxon>
    </lineage>
</organism>
<protein>
    <submittedName>
        <fullName evidence="3">Protein interacting with cyclin A1</fullName>
    </submittedName>
</protein>
<evidence type="ECO:0000313" key="2">
    <source>
        <dbReference type="Proteomes" id="UP000036681"/>
    </source>
</evidence>
<feature type="chain" id="PRO_5005657295" evidence="1">
    <location>
        <begin position="22"/>
        <end position="493"/>
    </location>
</feature>
<reference evidence="3" key="1">
    <citation type="submission" date="2017-02" db="UniProtKB">
        <authorList>
            <consortium name="WormBaseParasite"/>
        </authorList>
    </citation>
    <scope>IDENTIFICATION</scope>
</reference>
<name>A0A0M3II75_ASCLU</name>
<keyword evidence="1" id="KW-0732">Signal</keyword>
<evidence type="ECO:0000256" key="1">
    <source>
        <dbReference type="SAM" id="SignalP"/>
    </source>
</evidence>
<dbReference type="Proteomes" id="UP000036681">
    <property type="component" value="Unplaced"/>
</dbReference>
<feature type="signal peptide" evidence="1">
    <location>
        <begin position="1"/>
        <end position="21"/>
    </location>
</feature>
<keyword evidence="2" id="KW-1185">Reference proteome</keyword>
<dbReference type="AlphaFoldDB" id="A0A0M3II75"/>